<organism evidence="1 2">
    <name type="scientific">Roseiarcus fermentans</name>
    <dbReference type="NCBI Taxonomy" id="1473586"/>
    <lineage>
        <taxon>Bacteria</taxon>
        <taxon>Pseudomonadati</taxon>
        <taxon>Pseudomonadota</taxon>
        <taxon>Alphaproteobacteria</taxon>
        <taxon>Hyphomicrobiales</taxon>
        <taxon>Roseiarcaceae</taxon>
        <taxon>Roseiarcus</taxon>
    </lineage>
</organism>
<evidence type="ECO:0000313" key="2">
    <source>
        <dbReference type="Proteomes" id="UP000253529"/>
    </source>
</evidence>
<comment type="caution">
    <text evidence="1">The sequence shown here is derived from an EMBL/GenBank/DDBJ whole genome shotgun (WGS) entry which is preliminary data.</text>
</comment>
<protein>
    <submittedName>
        <fullName evidence="1">Uncharacterized protein</fullName>
    </submittedName>
</protein>
<evidence type="ECO:0000313" key="1">
    <source>
        <dbReference type="EMBL" id="RBP18149.1"/>
    </source>
</evidence>
<sequence>MFVLPMLTPQGRYRKLATGELGSLRFLEKWLIAQCIEKNPDLVNNKETKFLRSIHVTGIFNATQGEAHAGSTALRKAIWR</sequence>
<proteinExistence type="predicted"/>
<keyword evidence="2" id="KW-1185">Reference proteome</keyword>
<accession>A0A366FWS2</accession>
<dbReference type="EMBL" id="QNRK01000001">
    <property type="protein sequence ID" value="RBP18149.1"/>
    <property type="molecule type" value="Genomic_DNA"/>
</dbReference>
<dbReference type="Proteomes" id="UP000253529">
    <property type="component" value="Unassembled WGS sequence"/>
</dbReference>
<name>A0A366FWS2_9HYPH</name>
<dbReference type="AlphaFoldDB" id="A0A366FWS2"/>
<gene>
    <name evidence="1" type="ORF">DFR50_10193</name>
</gene>
<reference evidence="1 2" key="1">
    <citation type="submission" date="2018-06" db="EMBL/GenBank/DDBJ databases">
        <title>Genomic Encyclopedia of Type Strains, Phase IV (KMG-IV): sequencing the most valuable type-strain genomes for metagenomic binning, comparative biology and taxonomic classification.</title>
        <authorList>
            <person name="Goeker M."/>
        </authorList>
    </citation>
    <scope>NUCLEOTIDE SEQUENCE [LARGE SCALE GENOMIC DNA]</scope>
    <source>
        <strain evidence="1 2">DSM 24875</strain>
    </source>
</reference>